<feature type="region of interest" description="Disordered" evidence="1">
    <location>
        <begin position="278"/>
        <end position="318"/>
    </location>
</feature>
<evidence type="ECO:0000313" key="4">
    <source>
        <dbReference type="EMBL" id="TCD69010.1"/>
    </source>
</evidence>
<dbReference type="GO" id="GO:0016491">
    <property type="term" value="F:oxidoreductase activity"/>
    <property type="evidence" value="ECO:0007669"/>
    <property type="project" value="InterPro"/>
</dbReference>
<feature type="domain" description="Fatty acid desaturase" evidence="3">
    <location>
        <begin position="52"/>
        <end position="226"/>
    </location>
</feature>
<keyword evidence="2" id="KW-1133">Transmembrane helix</keyword>
<reference evidence="4 5" key="1">
    <citation type="submission" date="2018-11" db="EMBL/GenBank/DDBJ databases">
        <title>Genome assembly of Steccherinum ochraceum LE-BIN_3174, the white-rot fungus of the Steccherinaceae family (The Residual Polyporoid clade, Polyporales, Basidiomycota).</title>
        <authorList>
            <person name="Fedorova T.V."/>
            <person name="Glazunova O.A."/>
            <person name="Landesman E.O."/>
            <person name="Moiseenko K.V."/>
            <person name="Psurtseva N.V."/>
            <person name="Savinova O.S."/>
            <person name="Shakhova N.V."/>
            <person name="Tyazhelova T.V."/>
            <person name="Vasina D.V."/>
        </authorList>
    </citation>
    <scope>NUCLEOTIDE SEQUENCE [LARGE SCALE GENOMIC DNA]</scope>
    <source>
        <strain evidence="4 5">LE-BIN_3174</strain>
    </source>
</reference>
<sequence length="318" mass="37356">MEVHPQNTSRKKTNNLHHEETHLPWLRSDFKKLPPEDEATAMDYKEMVEETPAFTLFRMFIRQFIGFQMYLAFNRKGNPKYPPWTSHYNPNAKIYKPEHHDKVVFTDMCILTMLALLTGWGFYVGSSLAWNLYWVPWFWVHNWIVTFTYLQHSDPTVPYYRQGQWTFLRGALCTVDRPLLGWIGEFFWFNVSKDHLAHHIFAYIPFYHLPEVTEAIKPILGEYYLYDSTPVFYALWRSFSQCQFVENEGDIVFFRDQKGQSKMQLKMNDAVEENSKQEVANGSGHAVKSNGHANELHVNGNGASVRMNGNRHADSKEL</sequence>
<keyword evidence="2" id="KW-0472">Membrane</keyword>
<dbReference type="EMBL" id="RWJN01000052">
    <property type="protein sequence ID" value="TCD69010.1"/>
    <property type="molecule type" value="Genomic_DNA"/>
</dbReference>
<dbReference type="Proteomes" id="UP000292702">
    <property type="component" value="Unassembled WGS sequence"/>
</dbReference>
<accession>A0A4R0RK13</accession>
<proteinExistence type="predicted"/>
<dbReference type="OrthoDB" id="1461976at2759"/>
<feature type="transmembrane region" description="Helical" evidence="2">
    <location>
        <begin position="103"/>
        <end position="124"/>
    </location>
</feature>
<evidence type="ECO:0000256" key="2">
    <source>
        <dbReference type="SAM" id="Phobius"/>
    </source>
</evidence>
<dbReference type="Pfam" id="PF00487">
    <property type="entry name" value="FA_desaturase"/>
    <property type="match status" value="1"/>
</dbReference>
<comment type="caution">
    <text evidence="4">The sequence shown here is derived from an EMBL/GenBank/DDBJ whole genome shotgun (WGS) entry which is preliminary data.</text>
</comment>
<protein>
    <recommendedName>
        <fullName evidence="3">Fatty acid desaturase domain-containing protein</fullName>
    </recommendedName>
</protein>
<dbReference type="PANTHER" id="PTHR32100">
    <property type="entry name" value="OMEGA-6 FATTY ACID DESATURASE, CHLOROPLASTIC"/>
    <property type="match status" value="1"/>
</dbReference>
<dbReference type="InterPro" id="IPR012171">
    <property type="entry name" value="Fatty_acid_desaturase"/>
</dbReference>
<keyword evidence="2" id="KW-0812">Transmembrane</keyword>
<dbReference type="AlphaFoldDB" id="A0A4R0RK13"/>
<organism evidence="4 5">
    <name type="scientific">Steccherinum ochraceum</name>
    <dbReference type="NCBI Taxonomy" id="92696"/>
    <lineage>
        <taxon>Eukaryota</taxon>
        <taxon>Fungi</taxon>
        <taxon>Dikarya</taxon>
        <taxon>Basidiomycota</taxon>
        <taxon>Agaricomycotina</taxon>
        <taxon>Agaricomycetes</taxon>
        <taxon>Polyporales</taxon>
        <taxon>Steccherinaceae</taxon>
        <taxon>Steccherinum</taxon>
    </lineage>
</organism>
<dbReference type="InterPro" id="IPR005804">
    <property type="entry name" value="FA_desaturase_dom"/>
</dbReference>
<name>A0A4R0RK13_9APHY</name>
<gene>
    <name evidence="4" type="ORF">EIP91_009232</name>
</gene>
<dbReference type="STRING" id="92696.A0A4R0RK13"/>
<evidence type="ECO:0000256" key="1">
    <source>
        <dbReference type="SAM" id="MobiDB-lite"/>
    </source>
</evidence>
<evidence type="ECO:0000259" key="3">
    <source>
        <dbReference type="Pfam" id="PF00487"/>
    </source>
</evidence>
<dbReference type="GO" id="GO:0006629">
    <property type="term" value="P:lipid metabolic process"/>
    <property type="evidence" value="ECO:0007669"/>
    <property type="project" value="InterPro"/>
</dbReference>
<evidence type="ECO:0000313" key="5">
    <source>
        <dbReference type="Proteomes" id="UP000292702"/>
    </source>
</evidence>
<keyword evidence="5" id="KW-1185">Reference proteome</keyword>